<gene>
    <name evidence="1" type="ORF">EH165_00305</name>
</gene>
<dbReference type="KEGG" id="nak:EH165_00305"/>
<sequence length="282" mass="32059">MITSNGYTLDEAPARLGALQPVPDSERGDKDALWSRMRRDGYLYLKNQIDPELVRAFREYYFTKMAETGLVERGSDMREAVGTQVAIDRALLRSILFGDIVPGSEYESLTSHPSIKGWFEWFLGDDVHLHKRKIIRHTRPGEAGIGTATQAHYDLVYLRGGTDKVLAMWIPLGDCPVDMGGLTYLEGSHHPVMADERNGVLRAAEWITADLPKLAEKYDSRWLVADYEAGDVVVHSSHIIHAGTDNVDSQDRLRLSTDIRYQRASEPIDWRWQEHWHDQDGL</sequence>
<reference evidence="1 2" key="1">
    <citation type="submission" date="2018-11" db="EMBL/GenBank/DDBJ databases">
        <authorList>
            <person name="Da X."/>
        </authorList>
    </citation>
    <scope>NUCLEOTIDE SEQUENCE [LARGE SCALE GENOMIC DNA]</scope>
    <source>
        <strain evidence="1 2">S14-144</strain>
    </source>
</reference>
<dbReference type="PANTHER" id="PTHR40128">
    <property type="entry name" value="EXPRESSED PROTEIN"/>
    <property type="match status" value="1"/>
</dbReference>
<dbReference type="EMBL" id="CP034170">
    <property type="protein sequence ID" value="AZI56841.1"/>
    <property type="molecule type" value="Genomic_DNA"/>
</dbReference>
<dbReference type="SUPFAM" id="SSF51197">
    <property type="entry name" value="Clavaminate synthase-like"/>
    <property type="match status" value="1"/>
</dbReference>
<organism evidence="1 2">
    <name type="scientific">Nakamurella antarctica</name>
    <dbReference type="NCBI Taxonomy" id="1902245"/>
    <lineage>
        <taxon>Bacteria</taxon>
        <taxon>Bacillati</taxon>
        <taxon>Actinomycetota</taxon>
        <taxon>Actinomycetes</taxon>
        <taxon>Nakamurellales</taxon>
        <taxon>Nakamurellaceae</taxon>
        <taxon>Nakamurella</taxon>
    </lineage>
</organism>
<dbReference type="Gene3D" id="2.60.120.620">
    <property type="entry name" value="q2cbj1_9rhob like domain"/>
    <property type="match status" value="1"/>
</dbReference>
<reference evidence="1 2" key="2">
    <citation type="submission" date="2018-12" db="EMBL/GenBank/DDBJ databases">
        <title>Nakamurella antarcticus sp. nov., isolated from Antarctica South Shetland Islands soil.</title>
        <authorList>
            <person name="Peng F."/>
        </authorList>
    </citation>
    <scope>NUCLEOTIDE SEQUENCE [LARGE SCALE GENOMIC DNA]</scope>
    <source>
        <strain evidence="1 2">S14-144</strain>
    </source>
</reference>
<dbReference type="OrthoDB" id="183023at2"/>
<dbReference type="InterPro" id="IPR008775">
    <property type="entry name" value="Phytyl_CoA_dOase-like"/>
</dbReference>
<accession>A0A3G8ZSS4</accession>
<dbReference type="PANTHER" id="PTHR40128:SF1">
    <property type="entry name" value="PHYTANOYL-COA HYDROXYLASE"/>
    <property type="match status" value="1"/>
</dbReference>
<keyword evidence="2" id="KW-1185">Reference proteome</keyword>
<protein>
    <submittedName>
        <fullName evidence="1">Phytanoyl-CoA dioxygenase</fullName>
    </submittedName>
</protein>
<dbReference type="AlphaFoldDB" id="A0A3G8ZSS4"/>
<evidence type="ECO:0000313" key="1">
    <source>
        <dbReference type="EMBL" id="AZI56841.1"/>
    </source>
</evidence>
<keyword evidence="1" id="KW-0560">Oxidoreductase</keyword>
<keyword evidence="1" id="KW-0223">Dioxygenase</keyword>
<evidence type="ECO:0000313" key="2">
    <source>
        <dbReference type="Proteomes" id="UP000268084"/>
    </source>
</evidence>
<dbReference type="Pfam" id="PF05721">
    <property type="entry name" value="PhyH"/>
    <property type="match status" value="1"/>
</dbReference>
<dbReference type="GO" id="GO:0016706">
    <property type="term" value="F:2-oxoglutarate-dependent dioxygenase activity"/>
    <property type="evidence" value="ECO:0007669"/>
    <property type="project" value="UniProtKB-ARBA"/>
</dbReference>
<name>A0A3G8ZSS4_9ACTN</name>
<proteinExistence type="predicted"/>
<dbReference type="RefSeq" id="WP_124797526.1">
    <property type="nucleotide sequence ID" value="NZ_CP034170.1"/>
</dbReference>
<dbReference type="Proteomes" id="UP000268084">
    <property type="component" value="Chromosome"/>
</dbReference>